<keyword evidence="9 12" id="KW-0066">ATP synthesis</keyword>
<dbReference type="GO" id="GO:0012505">
    <property type="term" value="C:endomembrane system"/>
    <property type="evidence" value="ECO:0007669"/>
    <property type="project" value="UniProtKB-SubCell"/>
</dbReference>
<keyword evidence="14" id="KW-0175">Coiled coil</keyword>
<comment type="caution">
    <text evidence="15">The sequence shown here is derived from an EMBL/GenBank/DDBJ whole genome shotgun (WGS) entry which is preliminary data.</text>
</comment>
<dbReference type="Pfam" id="PF00430">
    <property type="entry name" value="ATP-synt_B"/>
    <property type="match status" value="1"/>
</dbReference>
<evidence type="ECO:0000256" key="7">
    <source>
        <dbReference type="ARBA" id="ARBA00023065"/>
    </source>
</evidence>
<keyword evidence="6 12" id="KW-1133">Transmembrane helix</keyword>
<feature type="coiled-coil region" evidence="14">
    <location>
        <begin position="84"/>
        <end position="112"/>
    </location>
</feature>
<comment type="subcellular location">
    <subcellularLocation>
        <location evidence="12">Cell membrane</location>
        <topology evidence="12">Single-pass membrane protein</topology>
    </subcellularLocation>
    <subcellularLocation>
        <location evidence="11">Endomembrane system</location>
        <topology evidence="11">Single-pass membrane protein</topology>
    </subcellularLocation>
</comment>
<comment type="similarity">
    <text evidence="1 12 13">Belongs to the ATPase B chain family.</text>
</comment>
<gene>
    <name evidence="12" type="primary">atpF</name>
    <name evidence="15" type="ORF">A3G59_00230</name>
</gene>
<dbReference type="GO" id="GO:0005886">
    <property type="term" value="C:plasma membrane"/>
    <property type="evidence" value="ECO:0007669"/>
    <property type="project" value="UniProtKB-SubCell"/>
</dbReference>
<comment type="function">
    <text evidence="12">Component of the F(0) channel, it forms part of the peripheral stalk, linking F(1) to F(0).</text>
</comment>
<dbReference type="GO" id="GO:0046933">
    <property type="term" value="F:proton-transporting ATP synthase activity, rotational mechanism"/>
    <property type="evidence" value="ECO:0007669"/>
    <property type="project" value="UniProtKB-UniRule"/>
</dbReference>
<dbReference type="CDD" id="cd06503">
    <property type="entry name" value="ATP-synt_Fo_b"/>
    <property type="match status" value="1"/>
</dbReference>
<dbReference type="PANTHER" id="PTHR33445:SF2">
    <property type="entry name" value="ATP SYNTHASE SUBUNIT B', CHLOROPLASTIC"/>
    <property type="match status" value="1"/>
</dbReference>
<evidence type="ECO:0000256" key="2">
    <source>
        <dbReference type="ARBA" id="ARBA00022448"/>
    </source>
</evidence>
<dbReference type="AlphaFoldDB" id="A0A1G2P8P6"/>
<evidence type="ECO:0000256" key="8">
    <source>
        <dbReference type="ARBA" id="ARBA00023136"/>
    </source>
</evidence>
<keyword evidence="4 12" id="KW-0812">Transmembrane</keyword>
<name>A0A1G2P8P6_9BACT</name>
<accession>A0A1G2P8P6</accession>
<evidence type="ECO:0000313" key="16">
    <source>
        <dbReference type="Proteomes" id="UP000176881"/>
    </source>
</evidence>
<sequence>MAELFSKLGIEWHIIIAQIVNFAILVYVLQRFAYKPILKLLDQRTANIKHDEEKSAKLSKELSEAEIISADMVKKSRDEGRTLIAKAEKEAVKRKEEILEQAKKDAAEIIAQSRKTVWLEKLKLAQDVKREIGEIVALSVEKAISNLANESYKSKLVEEALAIIENSENPAK</sequence>
<protein>
    <recommendedName>
        <fullName evidence="12">ATP synthase subunit b</fullName>
    </recommendedName>
    <alternativeName>
        <fullName evidence="12">ATP synthase F(0) sector subunit b</fullName>
    </alternativeName>
    <alternativeName>
        <fullName evidence="12">ATPase subunit I</fullName>
    </alternativeName>
    <alternativeName>
        <fullName evidence="12">F-type ATPase subunit b</fullName>
        <shortName evidence="12">F-ATPase subunit b</shortName>
    </alternativeName>
</protein>
<dbReference type="PANTHER" id="PTHR33445">
    <property type="entry name" value="ATP SYNTHASE SUBUNIT B', CHLOROPLASTIC"/>
    <property type="match status" value="1"/>
</dbReference>
<keyword evidence="12" id="KW-1003">Cell membrane</keyword>
<evidence type="ECO:0000256" key="6">
    <source>
        <dbReference type="ARBA" id="ARBA00022989"/>
    </source>
</evidence>
<organism evidence="15 16">
    <name type="scientific">Candidatus Taylorbacteria bacterium RIFCSPLOWO2_12_FULL_47_20</name>
    <dbReference type="NCBI Taxonomy" id="1802335"/>
    <lineage>
        <taxon>Bacteria</taxon>
        <taxon>Candidatus Tayloriibacteriota</taxon>
    </lineage>
</organism>
<keyword evidence="2 12" id="KW-0813">Transport</keyword>
<reference evidence="15 16" key="1">
    <citation type="journal article" date="2016" name="Nat. Commun.">
        <title>Thousands of microbial genomes shed light on interconnected biogeochemical processes in an aquifer system.</title>
        <authorList>
            <person name="Anantharaman K."/>
            <person name="Brown C.T."/>
            <person name="Hug L.A."/>
            <person name="Sharon I."/>
            <person name="Castelle C.J."/>
            <person name="Probst A.J."/>
            <person name="Thomas B.C."/>
            <person name="Singh A."/>
            <person name="Wilkins M.J."/>
            <person name="Karaoz U."/>
            <person name="Brodie E.L."/>
            <person name="Williams K.H."/>
            <person name="Hubbard S.S."/>
            <person name="Banfield J.F."/>
        </authorList>
    </citation>
    <scope>NUCLEOTIDE SEQUENCE [LARGE SCALE GENOMIC DNA]</scope>
</reference>
<keyword evidence="3 12" id="KW-0138">CF(0)</keyword>
<evidence type="ECO:0000256" key="1">
    <source>
        <dbReference type="ARBA" id="ARBA00005513"/>
    </source>
</evidence>
<evidence type="ECO:0000256" key="10">
    <source>
        <dbReference type="ARBA" id="ARBA00025198"/>
    </source>
</evidence>
<evidence type="ECO:0000256" key="9">
    <source>
        <dbReference type="ARBA" id="ARBA00023310"/>
    </source>
</evidence>
<dbReference type="GO" id="GO:0045259">
    <property type="term" value="C:proton-transporting ATP synthase complex"/>
    <property type="evidence" value="ECO:0007669"/>
    <property type="project" value="UniProtKB-KW"/>
</dbReference>
<dbReference type="GO" id="GO:0046961">
    <property type="term" value="F:proton-transporting ATPase activity, rotational mechanism"/>
    <property type="evidence" value="ECO:0007669"/>
    <property type="project" value="TreeGrafter"/>
</dbReference>
<dbReference type="InterPro" id="IPR002146">
    <property type="entry name" value="ATP_synth_b/b'su_bac/chlpt"/>
</dbReference>
<evidence type="ECO:0000256" key="5">
    <source>
        <dbReference type="ARBA" id="ARBA00022781"/>
    </source>
</evidence>
<evidence type="ECO:0000256" key="13">
    <source>
        <dbReference type="RuleBase" id="RU003848"/>
    </source>
</evidence>
<evidence type="ECO:0000256" key="11">
    <source>
        <dbReference type="ARBA" id="ARBA00037847"/>
    </source>
</evidence>
<evidence type="ECO:0000256" key="14">
    <source>
        <dbReference type="SAM" id="Coils"/>
    </source>
</evidence>
<comment type="function">
    <text evidence="10 12">F(1)F(0) ATP synthase produces ATP from ADP in the presence of a proton or sodium gradient. F-type ATPases consist of two structural domains, F(1) containing the extramembraneous catalytic core and F(0) containing the membrane proton channel, linked together by a central stalk and a peripheral stalk. During catalysis, ATP synthesis in the catalytic domain of F(1) is coupled via a rotary mechanism of the central stalk subunits to proton translocation.</text>
</comment>
<keyword evidence="5 12" id="KW-0375">Hydrogen ion transport</keyword>
<dbReference type="STRING" id="1802335.A3G59_00230"/>
<proteinExistence type="inferred from homology"/>
<dbReference type="EMBL" id="MHSN01000038">
    <property type="protein sequence ID" value="OHA43941.1"/>
    <property type="molecule type" value="Genomic_DNA"/>
</dbReference>
<evidence type="ECO:0000313" key="15">
    <source>
        <dbReference type="EMBL" id="OHA43941.1"/>
    </source>
</evidence>
<evidence type="ECO:0000256" key="3">
    <source>
        <dbReference type="ARBA" id="ARBA00022547"/>
    </source>
</evidence>
<keyword evidence="8 12" id="KW-0472">Membrane</keyword>
<evidence type="ECO:0000256" key="12">
    <source>
        <dbReference type="HAMAP-Rule" id="MF_01398"/>
    </source>
</evidence>
<keyword evidence="7 12" id="KW-0406">Ion transport</keyword>
<evidence type="ECO:0000256" key="4">
    <source>
        <dbReference type="ARBA" id="ARBA00022692"/>
    </source>
</evidence>
<dbReference type="InterPro" id="IPR050059">
    <property type="entry name" value="ATP_synthase_B_chain"/>
</dbReference>
<feature type="transmembrane region" description="Helical" evidence="12">
    <location>
        <begin position="12"/>
        <end position="29"/>
    </location>
</feature>
<dbReference type="Proteomes" id="UP000176881">
    <property type="component" value="Unassembled WGS sequence"/>
</dbReference>
<dbReference type="HAMAP" id="MF_01398">
    <property type="entry name" value="ATP_synth_b_bprime"/>
    <property type="match status" value="1"/>
</dbReference>
<comment type="subunit">
    <text evidence="12">F-type ATPases have 2 components, F(1) - the catalytic core - and F(0) - the membrane proton channel. F(1) has five subunits: alpha(3), beta(3), gamma(1), delta(1), epsilon(1). F(0) has three main subunits: a(1), b(2) and c(10-14). The alpha and beta chains form an alternating ring which encloses part of the gamma chain. F(1) is attached to F(0) by a central stalk formed by the gamma and epsilon chains, while a peripheral stalk is formed by the delta and b chains.</text>
</comment>